<sequence length="681" mass="72974">MTGGVRDVCGIAGWVDYARDLTDRQDVLLGMTATMACRGPDDEGRWAGRHALLGHRRLAVIDPAAGRQPMCSAATGPGGGPEAALTFSGEVYNHRELRAELTGRGHAFRTASDTEVVLRAYLEWGAGFVERLNGMYGFALWDARTEELLLVRDRLGVKPLFYRPTRHGLLFGSEPKAILAHPWAEAVVDTDGLRELFALAKTPGHAVYRGLREVVPGRLVRLSRAGLRHHTYWRLPTTEHTDDLPTTVDTVRELLDDTVTRQLVADVPRCALLSGGLDSSAVTALAARRLAAEGAGPLATFAVDFAARAATDAGHVAGGAGAEDAAEGGGTEVAAGSGGGGTEVAAGGAGVPGAPGAGAPDGGSPDRPYAHAVAAHTGTRHTDIVLPVAGLADPLHRTTALVARDLPVGRGERDTSLYLLFKAVRRHSTVALSGEAADELFGGYGWFHDPAAVASDTFPWLGTGGPGFAGTLDRLLEPGLRKRLDLDTYRRDRHREAVAEVEQPPGATDPVERRMREVGHLALTRFLPRLLERKDRMSMAVGLEARVPFCDHRLVAYVHNTPWAMKTHDGREKSLLRAAVRDLLPAAVADRPKSPYPSTPHRTYTAAVREQFARLLADPGEPVHALLDAGWARRTGRAAAAGPGPGRPADPDLADYLDRYGMETALLLNTWLRRYAVRLDL</sequence>
<dbReference type="PROSITE" id="PS51278">
    <property type="entry name" value="GATASE_TYPE_2"/>
    <property type="match status" value="1"/>
</dbReference>
<dbReference type="InterPro" id="IPR001962">
    <property type="entry name" value="Asn_synthase"/>
</dbReference>
<dbReference type="EMBL" id="JACYXC010000001">
    <property type="protein sequence ID" value="MBH5335505.1"/>
    <property type="molecule type" value="Genomic_DNA"/>
</dbReference>
<comment type="catalytic activity">
    <reaction evidence="8">
        <text>L-aspartate + L-glutamine + ATP + H2O = L-asparagine + L-glutamate + AMP + diphosphate + H(+)</text>
        <dbReference type="Rhea" id="RHEA:12228"/>
        <dbReference type="ChEBI" id="CHEBI:15377"/>
        <dbReference type="ChEBI" id="CHEBI:15378"/>
        <dbReference type="ChEBI" id="CHEBI:29985"/>
        <dbReference type="ChEBI" id="CHEBI:29991"/>
        <dbReference type="ChEBI" id="CHEBI:30616"/>
        <dbReference type="ChEBI" id="CHEBI:33019"/>
        <dbReference type="ChEBI" id="CHEBI:58048"/>
        <dbReference type="ChEBI" id="CHEBI:58359"/>
        <dbReference type="ChEBI" id="CHEBI:456215"/>
        <dbReference type="EC" id="6.3.5.4"/>
    </reaction>
</comment>
<dbReference type="Pfam" id="PF00733">
    <property type="entry name" value="Asn_synthase"/>
    <property type="match status" value="2"/>
</dbReference>
<dbReference type="Gene3D" id="3.40.50.620">
    <property type="entry name" value="HUPs"/>
    <property type="match status" value="1"/>
</dbReference>
<keyword evidence="7" id="KW-0315">Glutamine amidotransferase</keyword>
<reference evidence="11 12" key="1">
    <citation type="submission" date="2020-09" db="EMBL/GenBank/DDBJ databases">
        <title>Biosynthesis of the nuclear factor of activated T cells inhibitor NFAT-133 and its congeners in Streptomyces pactum.</title>
        <authorList>
            <person name="Zhou W."/>
            <person name="Posri P."/>
            <person name="Abugrain M.E."/>
            <person name="Weisberg A.J."/>
            <person name="Chang J.H."/>
            <person name="Mahmud T."/>
        </authorList>
    </citation>
    <scope>NUCLEOTIDE SEQUENCE [LARGE SCALE GENOMIC DNA]</scope>
    <source>
        <strain evidence="11 12">ATCC 27456</strain>
    </source>
</reference>
<evidence type="ECO:0000256" key="4">
    <source>
        <dbReference type="ARBA" id="ARBA00022741"/>
    </source>
</evidence>
<feature type="domain" description="Glutamine amidotransferase type-2" evidence="10">
    <location>
        <begin position="9"/>
        <end position="225"/>
    </location>
</feature>
<dbReference type="CDD" id="cd00712">
    <property type="entry name" value="AsnB"/>
    <property type="match status" value="1"/>
</dbReference>
<name>A0ABS0NJY0_9ACTN</name>
<dbReference type="SUPFAM" id="SSF56235">
    <property type="entry name" value="N-terminal nucleophile aminohydrolases (Ntn hydrolases)"/>
    <property type="match status" value="1"/>
</dbReference>
<dbReference type="EC" id="6.3.5.4" evidence="3"/>
<evidence type="ECO:0000313" key="12">
    <source>
        <dbReference type="Proteomes" id="UP000807371"/>
    </source>
</evidence>
<gene>
    <name evidence="11" type="primary">asnB</name>
    <name evidence="11" type="ORF">IHE55_12135</name>
</gene>
<dbReference type="PIRSF" id="PIRSF001589">
    <property type="entry name" value="Asn_synthetase_glu-h"/>
    <property type="match status" value="1"/>
</dbReference>
<evidence type="ECO:0000256" key="2">
    <source>
        <dbReference type="ARBA" id="ARBA00005752"/>
    </source>
</evidence>
<dbReference type="InterPro" id="IPR051786">
    <property type="entry name" value="ASN_synthetase/amidase"/>
</dbReference>
<keyword evidence="5" id="KW-0067">ATP-binding</keyword>
<dbReference type="InterPro" id="IPR029055">
    <property type="entry name" value="Ntn_hydrolases_N"/>
</dbReference>
<dbReference type="InterPro" id="IPR014729">
    <property type="entry name" value="Rossmann-like_a/b/a_fold"/>
</dbReference>
<comment type="pathway">
    <text evidence="1">Amino-acid biosynthesis; L-asparagine biosynthesis; L-asparagine from L-aspartate (L-Gln route): step 1/1.</text>
</comment>
<dbReference type="NCBIfam" id="TIGR01536">
    <property type="entry name" value="asn_synth_AEB"/>
    <property type="match status" value="1"/>
</dbReference>
<dbReference type="InterPro" id="IPR033738">
    <property type="entry name" value="AsnB_N"/>
</dbReference>
<evidence type="ECO:0000256" key="3">
    <source>
        <dbReference type="ARBA" id="ARBA00012737"/>
    </source>
</evidence>
<keyword evidence="4" id="KW-0547">Nucleotide-binding</keyword>
<dbReference type="Gene3D" id="3.60.20.10">
    <property type="entry name" value="Glutamine Phosphoribosylpyrophosphate, subunit 1, domain 1"/>
    <property type="match status" value="1"/>
</dbReference>
<dbReference type="SUPFAM" id="SSF52402">
    <property type="entry name" value="Adenine nucleotide alpha hydrolases-like"/>
    <property type="match status" value="1"/>
</dbReference>
<keyword evidence="11" id="KW-0436">Ligase</keyword>
<dbReference type="InterPro" id="IPR017932">
    <property type="entry name" value="GATase_2_dom"/>
</dbReference>
<protein>
    <recommendedName>
        <fullName evidence="3">asparagine synthase (glutamine-hydrolyzing)</fullName>
        <ecNumber evidence="3">6.3.5.4</ecNumber>
    </recommendedName>
</protein>
<dbReference type="InterPro" id="IPR006426">
    <property type="entry name" value="Asn_synth_AEB"/>
</dbReference>
<proteinExistence type="inferred from homology"/>
<evidence type="ECO:0000256" key="6">
    <source>
        <dbReference type="ARBA" id="ARBA00022888"/>
    </source>
</evidence>
<keyword evidence="6" id="KW-0028">Amino-acid biosynthesis</keyword>
<comment type="similarity">
    <text evidence="2">Belongs to the asparagine synthetase family.</text>
</comment>
<dbReference type="CDD" id="cd01991">
    <property type="entry name" value="Asn_synthase_B_C"/>
    <property type="match status" value="1"/>
</dbReference>
<feature type="compositionally biased region" description="Gly residues" evidence="9">
    <location>
        <begin position="318"/>
        <end position="361"/>
    </location>
</feature>
<feature type="region of interest" description="Disordered" evidence="9">
    <location>
        <begin position="318"/>
        <end position="368"/>
    </location>
</feature>
<dbReference type="GO" id="GO:0004066">
    <property type="term" value="F:asparagine synthase (glutamine-hydrolyzing) activity"/>
    <property type="evidence" value="ECO:0007669"/>
    <property type="project" value="UniProtKB-EC"/>
</dbReference>
<evidence type="ECO:0000256" key="1">
    <source>
        <dbReference type="ARBA" id="ARBA00005187"/>
    </source>
</evidence>
<evidence type="ECO:0000256" key="5">
    <source>
        <dbReference type="ARBA" id="ARBA00022840"/>
    </source>
</evidence>
<keyword evidence="12" id="KW-1185">Reference proteome</keyword>
<evidence type="ECO:0000256" key="7">
    <source>
        <dbReference type="ARBA" id="ARBA00022962"/>
    </source>
</evidence>
<dbReference type="Pfam" id="PF13537">
    <property type="entry name" value="GATase_7"/>
    <property type="match status" value="1"/>
</dbReference>
<dbReference type="PANTHER" id="PTHR43284">
    <property type="entry name" value="ASPARAGINE SYNTHETASE (GLUTAMINE-HYDROLYZING)"/>
    <property type="match status" value="1"/>
</dbReference>
<evidence type="ECO:0000256" key="8">
    <source>
        <dbReference type="ARBA" id="ARBA00048741"/>
    </source>
</evidence>
<accession>A0ABS0NJY0</accession>
<evidence type="ECO:0000313" key="11">
    <source>
        <dbReference type="EMBL" id="MBH5335505.1"/>
    </source>
</evidence>
<comment type="caution">
    <text evidence="11">The sequence shown here is derived from an EMBL/GenBank/DDBJ whole genome shotgun (WGS) entry which is preliminary data.</text>
</comment>
<evidence type="ECO:0000256" key="9">
    <source>
        <dbReference type="SAM" id="MobiDB-lite"/>
    </source>
</evidence>
<dbReference type="Proteomes" id="UP000807371">
    <property type="component" value="Unassembled WGS sequence"/>
</dbReference>
<dbReference type="PANTHER" id="PTHR43284:SF1">
    <property type="entry name" value="ASPARAGINE SYNTHETASE"/>
    <property type="match status" value="1"/>
</dbReference>
<organism evidence="11 12">
    <name type="scientific">Streptomyces pactum</name>
    <dbReference type="NCBI Taxonomy" id="68249"/>
    <lineage>
        <taxon>Bacteria</taxon>
        <taxon>Bacillati</taxon>
        <taxon>Actinomycetota</taxon>
        <taxon>Actinomycetes</taxon>
        <taxon>Kitasatosporales</taxon>
        <taxon>Streptomycetaceae</taxon>
        <taxon>Streptomyces</taxon>
    </lineage>
</organism>
<evidence type="ECO:0000259" key="10">
    <source>
        <dbReference type="PROSITE" id="PS51278"/>
    </source>
</evidence>
<keyword evidence="6" id="KW-0061">Asparagine biosynthesis</keyword>